<name>A0A1Y2PC25_9FLAO</name>
<feature type="transmembrane region" description="Helical" evidence="1">
    <location>
        <begin position="29"/>
        <end position="52"/>
    </location>
</feature>
<reference evidence="2 3" key="1">
    <citation type="submission" date="2015-03" db="EMBL/GenBank/DDBJ databases">
        <title>Genome sequence of Tenacibaculum sp. S2-2, isolated from intestinal microbiota of sea cucumber, Apostichopus japonicas.</title>
        <authorList>
            <person name="Shao Z."/>
            <person name="Wang L."/>
            <person name="Li X."/>
        </authorList>
    </citation>
    <scope>NUCLEOTIDE SEQUENCE [LARGE SCALE GENOMIC DNA]</scope>
    <source>
        <strain evidence="2 3">S2-2</strain>
    </source>
</reference>
<evidence type="ECO:0000256" key="1">
    <source>
        <dbReference type="SAM" id="Phobius"/>
    </source>
</evidence>
<keyword evidence="1" id="KW-0812">Transmembrane</keyword>
<dbReference type="InParanoid" id="A0A1Y2PC25"/>
<dbReference type="Proteomes" id="UP000194221">
    <property type="component" value="Unassembled WGS sequence"/>
</dbReference>
<dbReference type="RefSeq" id="WP_086031179.1">
    <property type="nucleotide sequence ID" value="NZ_LAPZ01000012.1"/>
</dbReference>
<feature type="transmembrane region" description="Helical" evidence="1">
    <location>
        <begin position="176"/>
        <end position="200"/>
    </location>
</feature>
<dbReference type="AlphaFoldDB" id="A0A1Y2PC25"/>
<comment type="caution">
    <text evidence="2">The sequence shown here is derived from an EMBL/GenBank/DDBJ whole genome shotgun (WGS) entry which is preliminary data.</text>
</comment>
<feature type="transmembrane region" description="Helical" evidence="1">
    <location>
        <begin position="89"/>
        <end position="110"/>
    </location>
</feature>
<evidence type="ECO:0000313" key="2">
    <source>
        <dbReference type="EMBL" id="OSY87337.1"/>
    </source>
</evidence>
<evidence type="ECO:0008006" key="4">
    <source>
        <dbReference type="Google" id="ProtNLM"/>
    </source>
</evidence>
<dbReference type="OrthoDB" id="116480at2"/>
<protein>
    <recommendedName>
        <fullName evidence="4">Bax inhibitor-1/YccA family protein</fullName>
    </recommendedName>
</protein>
<feature type="transmembrane region" description="Helical" evidence="1">
    <location>
        <begin position="149"/>
        <end position="170"/>
    </location>
</feature>
<dbReference type="Pfam" id="PF12811">
    <property type="entry name" value="BaxI_1"/>
    <property type="match status" value="1"/>
</dbReference>
<dbReference type="InterPro" id="IPR010539">
    <property type="entry name" value="BaxI_1-like"/>
</dbReference>
<evidence type="ECO:0000313" key="3">
    <source>
        <dbReference type="Proteomes" id="UP000194221"/>
    </source>
</evidence>
<dbReference type="PANTHER" id="PTHR41282">
    <property type="entry name" value="CONSERVED TRANSMEMBRANE PROTEIN-RELATED"/>
    <property type="match status" value="1"/>
</dbReference>
<feature type="transmembrane region" description="Helical" evidence="1">
    <location>
        <begin position="220"/>
        <end position="240"/>
    </location>
</feature>
<accession>A0A1Y2PC25</accession>
<keyword evidence="1" id="KW-0472">Membrane</keyword>
<keyword evidence="3" id="KW-1185">Reference proteome</keyword>
<keyword evidence="1" id="KW-1133">Transmembrane helix</keyword>
<gene>
    <name evidence="2" type="ORF">WH52_11865</name>
</gene>
<dbReference type="EMBL" id="LAPZ01000012">
    <property type="protein sequence ID" value="OSY87337.1"/>
    <property type="molecule type" value="Genomic_DNA"/>
</dbReference>
<dbReference type="STRING" id="1635173.WH52_11865"/>
<organism evidence="2 3">
    <name type="scientific">Tenacibaculum holothuriorum</name>
    <dbReference type="NCBI Taxonomy" id="1635173"/>
    <lineage>
        <taxon>Bacteria</taxon>
        <taxon>Pseudomonadati</taxon>
        <taxon>Bacteroidota</taxon>
        <taxon>Flavobacteriia</taxon>
        <taxon>Flavobacteriales</taxon>
        <taxon>Flavobacteriaceae</taxon>
        <taxon>Tenacibaculum</taxon>
    </lineage>
</organism>
<feature type="transmembrane region" description="Helical" evidence="1">
    <location>
        <begin position="116"/>
        <end position="137"/>
    </location>
</feature>
<dbReference type="PANTHER" id="PTHR41282:SF1">
    <property type="entry name" value="CONSERVED TRANSMEMBRANE PROTEIN-RELATED"/>
    <property type="match status" value="1"/>
</dbReference>
<sequence>MSVFGLRTSNPAFTNYFWRKSSRYSKAKMSLSGIIFKSLFMLVLVSCTAFYTWHLFFAGVNTKWYTAIGALVAIFCSVFISYRNNAAKYLLPIYALAKGFFLGGISAYAHKRFPGLPFQAIGVTLLTFFVMLFLYQWKLIRVTREFRAIVISASATIFMLYFIGWILWLFDIRVPFLWGASWYAIGFNVITAIVASLSLLLDFDYINRYIGKAPKEREWVATWGFLITLIWLYVEVLRLLKKLAIRF</sequence>
<proteinExistence type="predicted"/>
<feature type="transmembrane region" description="Helical" evidence="1">
    <location>
        <begin position="64"/>
        <end position="82"/>
    </location>
</feature>